<dbReference type="RefSeq" id="XP_018138079.1">
    <property type="nucleotide sequence ID" value="XM_018288938.1"/>
</dbReference>
<organism evidence="1 2">
    <name type="scientific">Pochonia chlamydosporia 170</name>
    <dbReference type="NCBI Taxonomy" id="1380566"/>
    <lineage>
        <taxon>Eukaryota</taxon>
        <taxon>Fungi</taxon>
        <taxon>Dikarya</taxon>
        <taxon>Ascomycota</taxon>
        <taxon>Pezizomycotina</taxon>
        <taxon>Sordariomycetes</taxon>
        <taxon>Hypocreomycetidae</taxon>
        <taxon>Hypocreales</taxon>
        <taxon>Clavicipitaceae</taxon>
        <taxon>Pochonia</taxon>
    </lineage>
</organism>
<sequence length="286" mass="32350">MPRPNASLPLSPEELAQAVADLAEYMSPSRAKFSICGGAASMLVRMQNGLPLRSTEDIDLVVQPTAGVTAQSISTWLLQNYPTAFVAKKHYGVSVPALAFHRSDGSVKHIEIEIFDVNAWPQRPQYNLDSPDNDVTMVSISGVQVPVFSARWLLREKIMTAFDRQGTRKERSDLDDACALLDTVEPSSVDLTNKEAAVRHLIARRPDVRQSLELKIVCPAVLGMPWTWNEPAAVYWRWEKDQLRYLDADLRRHKFKWDEMTQVWYLTAGGQDWFYSAENADIALWT</sequence>
<comment type="caution">
    <text evidence="1">The sequence shown here is derived from an EMBL/GenBank/DDBJ whole genome shotgun (WGS) entry which is preliminary data.</text>
</comment>
<dbReference type="Gene3D" id="3.30.460.40">
    <property type="match status" value="1"/>
</dbReference>
<dbReference type="AlphaFoldDB" id="A0A179F4Y2"/>
<dbReference type="OrthoDB" id="5419802at2759"/>
<name>A0A179F4Y2_METCM</name>
<keyword evidence="2" id="KW-1185">Reference proteome</keyword>
<evidence type="ECO:0000313" key="1">
    <source>
        <dbReference type="EMBL" id="OAQ60169.1"/>
    </source>
</evidence>
<gene>
    <name evidence="1" type="ORF">VFPPC_10600</name>
</gene>
<evidence type="ECO:0000313" key="2">
    <source>
        <dbReference type="Proteomes" id="UP000078397"/>
    </source>
</evidence>
<reference evidence="1 2" key="1">
    <citation type="journal article" date="2016" name="PLoS Pathog.">
        <title>Biosynthesis of antibiotic leucinostatins in bio-control fungus Purpureocillium lilacinum and their inhibition on phytophthora revealed by genome mining.</title>
        <authorList>
            <person name="Wang G."/>
            <person name="Liu Z."/>
            <person name="Lin R."/>
            <person name="Li E."/>
            <person name="Mao Z."/>
            <person name="Ling J."/>
            <person name="Yang Y."/>
            <person name="Yin W.B."/>
            <person name="Xie B."/>
        </authorList>
    </citation>
    <scope>NUCLEOTIDE SEQUENCE [LARGE SCALE GENOMIC DNA]</scope>
    <source>
        <strain evidence="1">170</strain>
    </source>
</reference>
<proteinExistence type="predicted"/>
<protein>
    <submittedName>
        <fullName evidence="1">Antigen</fullName>
    </submittedName>
</protein>
<dbReference type="Proteomes" id="UP000078397">
    <property type="component" value="Unassembled WGS sequence"/>
</dbReference>
<accession>A0A179F4Y2</accession>
<dbReference type="Pfam" id="PF08843">
    <property type="entry name" value="AbiEii"/>
    <property type="match status" value="1"/>
</dbReference>
<dbReference type="InterPro" id="IPR014942">
    <property type="entry name" value="AbiEii"/>
</dbReference>
<dbReference type="EMBL" id="LSBJ02000009">
    <property type="protein sequence ID" value="OAQ60169.1"/>
    <property type="molecule type" value="Genomic_DNA"/>
</dbReference>
<dbReference type="GeneID" id="28852932"/>
<dbReference type="KEGG" id="pchm:VFPPC_10600"/>